<dbReference type="InterPro" id="IPR016036">
    <property type="entry name" value="Malonyl_transacylase_ACP-bd"/>
</dbReference>
<dbReference type="RefSeq" id="WP_046493476.1">
    <property type="nucleotide sequence ID" value="NZ_CP016303.1"/>
</dbReference>
<dbReference type="Proteomes" id="UP000216438">
    <property type="component" value="Chromosome"/>
</dbReference>
<dbReference type="GO" id="GO:0004314">
    <property type="term" value="F:[acyl-carrier-protein] S-malonyltransferase activity"/>
    <property type="evidence" value="ECO:0007669"/>
    <property type="project" value="UniProtKB-EC"/>
</dbReference>
<dbReference type="SUPFAM" id="SSF52151">
    <property type="entry name" value="FabD/lysophospholipase-like"/>
    <property type="match status" value="1"/>
</dbReference>
<dbReference type="InterPro" id="IPR001227">
    <property type="entry name" value="Ac_transferase_dom_sf"/>
</dbReference>
<organism evidence="8 9">
    <name type="scientific">Candidatus Hamiltonella defensa</name>
    <name type="common">Bemisia tabaci</name>
    <dbReference type="NCBI Taxonomy" id="672795"/>
    <lineage>
        <taxon>Bacteria</taxon>
        <taxon>Pseudomonadati</taxon>
        <taxon>Pseudomonadota</taxon>
        <taxon>Gammaproteobacteria</taxon>
        <taxon>Enterobacterales</taxon>
        <taxon>Enterobacteriaceae</taxon>
        <taxon>aphid secondary symbionts</taxon>
        <taxon>Candidatus Williamhamiltonella</taxon>
    </lineage>
</organism>
<dbReference type="OrthoDB" id="9808564at2"/>
<gene>
    <name evidence="8" type="ORF">BA171_04920</name>
</gene>
<dbReference type="SMART" id="SM00827">
    <property type="entry name" value="PKS_AT"/>
    <property type="match status" value="1"/>
</dbReference>
<reference evidence="8 9" key="2">
    <citation type="submission" date="2017-09" db="EMBL/GenBank/DDBJ databases">
        <title>The genome of whitefly Bemisia tabaci, a global crop pest, provides novel insights into virus transmission, host adaptation and insecticide resistance.</title>
        <authorList>
            <person name="Kaur N."/>
            <person name="Kliot A."/>
            <person name="Pinheiro P.V."/>
            <person name="Luan J."/>
            <person name="Zheng Y."/>
            <person name="Liu W."/>
            <person name="Sun H."/>
            <person name="Yang X."/>
            <person name="Xu Y."/>
            <person name="Luo Y."/>
            <person name="Kruse A."/>
            <person name="Fisher T.W."/>
            <person name="Nelson D.R."/>
            <person name="Elimelech M."/>
            <person name="MacCoss M."/>
            <person name="Johnson R."/>
            <person name="Cohen E."/>
            <person name="Hunter W.B."/>
            <person name="Brown J.K."/>
            <person name="Jander G."/>
            <person name="Cilia M."/>
            <person name="Douglas A.E."/>
            <person name="Ghanim M."/>
            <person name="Simmons A.M."/>
            <person name="Wintermantel W.M."/>
            <person name="Ling K.-S."/>
            <person name="Fei Z."/>
        </authorList>
    </citation>
    <scope>NUCLEOTIDE SEQUENCE [LARGE SCALE GENOMIC DNA]</scope>
    <source>
        <strain evidence="8 9">MEAM1</strain>
    </source>
</reference>
<dbReference type="FunFam" id="3.30.70.250:FF:000001">
    <property type="entry name" value="Malonyl CoA-acyl carrier protein transacylase"/>
    <property type="match status" value="1"/>
</dbReference>
<dbReference type="SUPFAM" id="SSF55048">
    <property type="entry name" value="Probable ACP-binding domain of malonyl-CoA ACP transacylase"/>
    <property type="match status" value="1"/>
</dbReference>
<evidence type="ECO:0000256" key="7">
    <source>
        <dbReference type="PIRNR" id="PIRNR000446"/>
    </source>
</evidence>
<name>A0A249DZU0_9ENTR</name>
<dbReference type="PIRSF" id="PIRSF000446">
    <property type="entry name" value="Mct"/>
    <property type="match status" value="1"/>
</dbReference>
<keyword evidence="4 7" id="KW-0808">Transferase</keyword>
<dbReference type="UniPathway" id="UPA00094"/>
<dbReference type="Gene3D" id="3.30.70.250">
    <property type="entry name" value="Malonyl-CoA ACP transacylase, ACP-binding"/>
    <property type="match status" value="1"/>
</dbReference>
<dbReference type="GO" id="GO:0005829">
    <property type="term" value="C:cytosol"/>
    <property type="evidence" value="ECO:0007669"/>
    <property type="project" value="TreeGrafter"/>
</dbReference>
<evidence type="ECO:0000256" key="3">
    <source>
        <dbReference type="ARBA" id="ARBA00018953"/>
    </source>
</evidence>
<evidence type="ECO:0000256" key="5">
    <source>
        <dbReference type="ARBA" id="ARBA00023315"/>
    </source>
</evidence>
<dbReference type="AlphaFoldDB" id="A0A249DZU0"/>
<dbReference type="CDD" id="cd00105">
    <property type="entry name" value="KH-I"/>
    <property type="match status" value="1"/>
</dbReference>
<dbReference type="InterPro" id="IPR014043">
    <property type="entry name" value="Acyl_transferase_dom"/>
</dbReference>
<evidence type="ECO:0000256" key="6">
    <source>
        <dbReference type="ARBA" id="ARBA00048462"/>
    </source>
</evidence>
<dbReference type="GO" id="GO:0006633">
    <property type="term" value="P:fatty acid biosynthetic process"/>
    <property type="evidence" value="ECO:0007669"/>
    <property type="project" value="UniProtKB-UniPathway"/>
</dbReference>
<dbReference type="Pfam" id="PF00698">
    <property type="entry name" value="Acyl_transf_1"/>
    <property type="match status" value="1"/>
</dbReference>
<protein>
    <recommendedName>
        <fullName evidence="3 7">Malonyl CoA-acyl carrier protein transacylase</fullName>
        <ecNumber evidence="2 7">2.3.1.39</ecNumber>
    </recommendedName>
</protein>
<evidence type="ECO:0000256" key="2">
    <source>
        <dbReference type="ARBA" id="ARBA00013258"/>
    </source>
</evidence>
<evidence type="ECO:0000313" key="9">
    <source>
        <dbReference type="Proteomes" id="UP000216438"/>
    </source>
</evidence>
<dbReference type="InterPro" id="IPR016035">
    <property type="entry name" value="Acyl_Trfase/lysoPLipase"/>
</dbReference>
<comment type="pathway">
    <text evidence="1">Lipid metabolism; fatty acid biosynthesis.</text>
</comment>
<dbReference type="EC" id="2.3.1.39" evidence="2 7"/>
<keyword evidence="5 7" id="KW-0012">Acyltransferase</keyword>
<evidence type="ECO:0000313" key="8">
    <source>
        <dbReference type="EMBL" id="ASX26417.1"/>
    </source>
</evidence>
<dbReference type="NCBIfam" id="TIGR00128">
    <property type="entry name" value="fabD"/>
    <property type="match status" value="1"/>
</dbReference>
<accession>A0A249DZU0</accession>
<proteinExistence type="inferred from homology"/>
<dbReference type="InterPro" id="IPR004410">
    <property type="entry name" value="Malonyl_CoA-ACP_transAc_FabD"/>
</dbReference>
<comment type="similarity">
    <text evidence="7">Belongs to the fabD family.</text>
</comment>
<dbReference type="Gene3D" id="3.40.366.10">
    <property type="entry name" value="Malonyl-Coenzyme A Acyl Carrier Protein, domain 2"/>
    <property type="match status" value="1"/>
</dbReference>
<dbReference type="InterPro" id="IPR024925">
    <property type="entry name" value="Malonyl_CoA-ACP_transAc"/>
</dbReference>
<dbReference type="InterPro" id="IPR050858">
    <property type="entry name" value="Mal-CoA-ACP_Trans/PKS_FabD"/>
</dbReference>
<dbReference type="PANTHER" id="PTHR42681:SF1">
    <property type="entry name" value="MALONYL-COA-ACYL CARRIER PROTEIN TRANSACYLASE, MITOCHONDRIAL"/>
    <property type="match status" value="1"/>
</dbReference>
<evidence type="ECO:0000256" key="1">
    <source>
        <dbReference type="ARBA" id="ARBA00005194"/>
    </source>
</evidence>
<reference evidence="9" key="1">
    <citation type="submission" date="2016-06" db="EMBL/GenBank/DDBJ databases">
        <authorList>
            <person name="Chen W."/>
            <person name="Hasegawa D.K."/>
        </authorList>
    </citation>
    <scope>NUCLEOTIDE SEQUENCE [LARGE SCALE GENOMIC DNA]</scope>
    <source>
        <strain evidence="9">MEAM1</strain>
    </source>
</reference>
<dbReference type="PANTHER" id="PTHR42681">
    <property type="entry name" value="MALONYL-COA-ACYL CARRIER PROTEIN TRANSACYLASE, MITOCHONDRIAL"/>
    <property type="match status" value="1"/>
</dbReference>
<sequence length="324" mass="34753">MTTFAMLFPGQGSQSLGMLSSMAKTFPLIIKTFSQASDALGYDLWALTQEGPVSELNKTCKTQPALLTASVAIWRVWQAEGGPSPFMVAGHSLGEYSALVCAGVLNLTETVKLVELRGKLMQAAAGEGAMSAIIGLDDETIVKICKQTAQNQVVSPANFNSQGQVVISGHKEAVERANIACIAAGAKKVFPLSVSVPSHCALMKPAADKLLAGLNKMVFKTSKFPVLNNVDVKVENSPEQIREALVRQLYSPIPWVKSIQFMIQKGVESFLELGAGNILSGLNKRIVHKVPAFSVNDAHSLAHALNYVSGKSVNKILKEDIYEI</sequence>
<dbReference type="EMBL" id="CP016303">
    <property type="protein sequence ID" value="ASX26417.1"/>
    <property type="molecule type" value="Genomic_DNA"/>
</dbReference>
<comment type="catalytic activity">
    <reaction evidence="6 7">
        <text>holo-[ACP] + malonyl-CoA = malonyl-[ACP] + CoA</text>
        <dbReference type="Rhea" id="RHEA:41792"/>
        <dbReference type="Rhea" id="RHEA-COMP:9623"/>
        <dbReference type="Rhea" id="RHEA-COMP:9685"/>
        <dbReference type="ChEBI" id="CHEBI:57287"/>
        <dbReference type="ChEBI" id="CHEBI:57384"/>
        <dbReference type="ChEBI" id="CHEBI:64479"/>
        <dbReference type="ChEBI" id="CHEBI:78449"/>
        <dbReference type="EC" id="2.3.1.39"/>
    </reaction>
</comment>
<evidence type="ECO:0000256" key="4">
    <source>
        <dbReference type="ARBA" id="ARBA00022679"/>
    </source>
</evidence>